<reference evidence="4" key="1">
    <citation type="submission" date="2022-12" db="EMBL/GenBank/DDBJ databases">
        <authorList>
            <person name="Alioto T."/>
            <person name="Alioto T."/>
            <person name="Gomez Garrido J."/>
        </authorList>
    </citation>
    <scope>NUCLEOTIDE SEQUENCE</scope>
</reference>
<dbReference type="InterPro" id="IPR020984">
    <property type="entry name" value="Speedy"/>
</dbReference>
<organism evidence="4 5">
    <name type="scientific">Podarcis lilfordi</name>
    <name type="common">Lilford's wall lizard</name>
    <dbReference type="NCBI Taxonomy" id="74358"/>
    <lineage>
        <taxon>Eukaryota</taxon>
        <taxon>Metazoa</taxon>
        <taxon>Chordata</taxon>
        <taxon>Craniata</taxon>
        <taxon>Vertebrata</taxon>
        <taxon>Euteleostomi</taxon>
        <taxon>Lepidosauria</taxon>
        <taxon>Squamata</taxon>
        <taxon>Bifurcata</taxon>
        <taxon>Unidentata</taxon>
        <taxon>Episquamata</taxon>
        <taxon>Laterata</taxon>
        <taxon>Lacertibaenia</taxon>
        <taxon>Lacertidae</taxon>
        <taxon>Podarcis</taxon>
    </lineage>
</organism>
<evidence type="ECO:0000256" key="1">
    <source>
        <dbReference type="ARBA" id="ARBA00010932"/>
    </source>
</evidence>
<dbReference type="AlphaFoldDB" id="A0AA35PVA1"/>
<keyword evidence="2" id="KW-0131">Cell cycle</keyword>
<evidence type="ECO:0000313" key="4">
    <source>
        <dbReference type="EMBL" id="CAI5798067.1"/>
    </source>
</evidence>
<feature type="region of interest" description="Disordered" evidence="3">
    <location>
        <begin position="31"/>
        <end position="55"/>
    </location>
</feature>
<evidence type="ECO:0000256" key="3">
    <source>
        <dbReference type="SAM" id="MobiDB-lite"/>
    </source>
</evidence>
<dbReference type="Pfam" id="PF11357">
    <property type="entry name" value="Spy1"/>
    <property type="match status" value="1"/>
</dbReference>
<dbReference type="PANTHER" id="PTHR31545">
    <property type="entry name" value="SEEDY PROTEIN A/C FAMILY MEMBER"/>
    <property type="match status" value="1"/>
</dbReference>
<gene>
    <name evidence="4" type="ORF">PODLI_1B017238</name>
</gene>
<dbReference type="Proteomes" id="UP001178461">
    <property type="component" value="Chromosome 16"/>
</dbReference>
<dbReference type="PANTHER" id="PTHR31545:SF2">
    <property type="entry name" value="SPEEDY PROTEIN C"/>
    <property type="match status" value="1"/>
</dbReference>
<comment type="similarity">
    <text evidence="1">Belongs to the Speedy/Ringo family.</text>
</comment>
<evidence type="ECO:0000256" key="2">
    <source>
        <dbReference type="ARBA" id="ARBA00023306"/>
    </source>
</evidence>
<feature type="region of interest" description="Disordered" evidence="3">
    <location>
        <begin position="61"/>
        <end position="80"/>
    </location>
</feature>
<dbReference type="EMBL" id="OX395143">
    <property type="protein sequence ID" value="CAI5798067.1"/>
    <property type="molecule type" value="Genomic_DNA"/>
</dbReference>
<sequence>METSVKEHDNERFFLSLCCSNLRRKMRDNQSTCVPPEVTTGVKPGSTRRRQRVTHGVGVLSSDAQGPERENTTAALKTSQQPPLLLHREEQEAFFNLLEDSLIQEFLSMDTCYRISDKYLIAMTMMYFKRAGLHTEEYTRTNLFIALYLANDMEEDTEDYKYEIFPWALGDNWRKLFPQFLKMRDGFWAKMKYRAFVSRRCCDEIMLKEPTHWVWSRERAIHHSGALRSYLKNEEDLFPRGPGVTPPVCLLCVFDLEKEDAGIMTPLASSIPASDLLPSTAPKQSLSGFPLLMTDYSMQSLQEPVMEAEGTPKDCQYLIASEG</sequence>
<dbReference type="GO" id="GO:0019901">
    <property type="term" value="F:protein kinase binding"/>
    <property type="evidence" value="ECO:0007669"/>
    <property type="project" value="InterPro"/>
</dbReference>
<dbReference type="InterPro" id="IPR052316">
    <property type="entry name" value="Speedy-Ringo_regulator"/>
</dbReference>
<accession>A0AA35PVA1</accession>
<evidence type="ECO:0000313" key="5">
    <source>
        <dbReference type="Proteomes" id="UP001178461"/>
    </source>
</evidence>
<protein>
    <submittedName>
        <fullName evidence="4">Speedy/RINGO cell cycle regulator family member C</fullName>
    </submittedName>
</protein>
<name>A0AA35PVA1_9SAUR</name>
<keyword evidence="5" id="KW-1185">Reference proteome</keyword>
<proteinExistence type="inferred from homology"/>